<evidence type="ECO:0000313" key="3">
    <source>
        <dbReference type="Proteomes" id="UP000267342"/>
    </source>
</evidence>
<accession>A0A348HB07</accession>
<dbReference type="AlphaFoldDB" id="A0A348HB07"/>
<organism evidence="2 3">
    <name type="scientific">Zymobacter palmae</name>
    <dbReference type="NCBI Taxonomy" id="33074"/>
    <lineage>
        <taxon>Bacteria</taxon>
        <taxon>Pseudomonadati</taxon>
        <taxon>Pseudomonadota</taxon>
        <taxon>Gammaproteobacteria</taxon>
        <taxon>Oceanospirillales</taxon>
        <taxon>Halomonadaceae</taxon>
        <taxon>Zymobacter group</taxon>
        <taxon>Zymobacter</taxon>
    </lineage>
</organism>
<feature type="domain" description="N-acetyltransferase" evidence="1">
    <location>
        <begin position="14"/>
        <end position="158"/>
    </location>
</feature>
<evidence type="ECO:0000313" key="2">
    <source>
        <dbReference type="EMBL" id="BBG28809.1"/>
    </source>
</evidence>
<gene>
    <name evidence="2" type="ORF">ZBT109_0009</name>
</gene>
<dbReference type="PROSITE" id="PS51186">
    <property type="entry name" value="GNAT"/>
    <property type="match status" value="1"/>
</dbReference>
<reference evidence="2 3" key="1">
    <citation type="submission" date="2018-09" db="EMBL/GenBank/DDBJ databases">
        <title>Zymobacter palmae IAM14233 (=T109) whole genome analysis.</title>
        <authorList>
            <person name="Yanase H."/>
        </authorList>
    </citation>
    <scope>NUCLEOTIDE SEQUENCE [LARGE SCALE GENOMIC DNA]</scope>
    <source>
        <strain evidence="2 3">IAM14233</strain>
    </source>
</reference>
<keyword evidence="3" id="KW-1185">Reference proteome</keyword>
<dbReference type="Gene3D" id="3.40.630.30">
    <property type="match status" value="1"/>
</dbReference>
<dbReference type="InterPro" id="IPR000182">
    <property type="entry name" value="GNAT_dom"/>
</dbReference>
<sequence length="159" mass="18204">MYTQIVPACSEHASDISTMIHDMLELFLAESPEQVQASFFERYLSTDAIRTYLLDKHHDYYVMQAEQGEIIGVIGLHEARHVRHLFVARNHHGKGYARQLWAHVLPLMKARASLEKPFTVNASVYAIPAYRAFGFVGRDEDLCCEHGIRYLPMSRPATL</sequence>
<dbReference type="STRING" id="1123510.GCA_000620025_00101"/>
<dbReference type="CDD" id="cd04301">
    <property type="entry name" value="NAT_SF"/>
    <property type="match status" value="1"/>
</dbReference>
<dbReference type="RefSeq" id="WP_051523625.1">
    <property type="nucleotide sequence ID" value="NZ_AP018933.1"/>
</dbReference>
<dbReference type="SUPFAM" id="SSF55729">
    <property type="entry name" value="Acyl-CoA N-acyltransferases (Nat)"/>
    <property type="match status" value="1"/>
</dbReference>
<dbReference type="Pfam" id="PF13673">
    <property type="entry name" value="Acetyltransf_10"/>
    <property type="match status" value="1"/>
</dbReference>
<dbReference type="GO" id="GO:0016747">
    <property type="term" value="F:acyltransferase activity, transferring groups other than amino-acyl groups"/>
    <property type="evidence" value="ECO:0007669"/>
    <property type="project" value="InterPro"/>
</dbReference>
<keyword evidence="2" id="KW-0808">Transferase</keyword>
<protein>
    <submittedName>
        <fullName evidence="2">Histone acetyltransferase HPA2</fullName>
    </submittedName>
</protein>
<dbReference type="Proteomes" id="UP000267342">
    <property type="component" value="Chromosome"/>
</dbReference>
<dbReference type="InterPro" id="IPR016181">
    <property type="entry name" value="Acyl_CoA_acyltransferase"/>
</dbReference>
<proteinExistence type="predicted"/>
<dbReference type="EMBL" id="AP018933">
    <property type="protein sequence ID" value="BBG28809.1"/>
    <property type="molecule type" value="Genomic_DNA"/>
</dbReference>
<dbReference type="KEGG" id="zpl:ZBT109_0009"/>
<evidence type="ECO:0000259" key="1">
    <source>
        <dbReference type="PROSITE" id="PS51186"/>
    </source>
</evidence>
<name>A0A348HB07_9GAMM</name>